<dbReference type="InterPro" id="IPR053067">
    <property type="entry name" value="SUSD3"/>
</dbReference>
<dbReference type="PANTHER" id="PTHR46879:SF1">
    <property type="entry name" value="SUSHI DOMAIN-CONTAINING PROTEIN 3"/>
    <property type="match status" value="1"/>
</dbReference>
<keyword evidence="4" id="KW-0472">Membrane</keyword>
<evidence type="ECO:0000259" key="5">
    <source>
        <dbReference type="PROSITE" id="PS50923"/>
    </source>
</evidence>
<dbReference type="Pfam" id="PF00084">
    <property type="entry name" value="Sushi"/>
    <property type="match status" value="1"/>
</dbReference>
<reference evidence="6 7" key="1">
    <citation type="submission" date="2024-08" db="EMBL/GenBank/DDBJ databases">
        <title>The draft genome of Apodemus speciosus.</title>
        <authorList>
            <person name="Nabeshima K."/>
            <person name="Suzuki S."/>
            <person name="Onuma M."/>
        </authorList>
    </citation>
    <scope>NUCLEOTIDE SEQUENCE [LARGE SCALE GENOMIC DNA]</scope>
    <source>
        <strain evidence="6">IB14-021</strain>
    </source>
</reference>
<keyword evidence="4" id="KW-1133">Transmembrane helix</keyword>
<dbReference type="Gene3D" id="2.10.70.10">
    <property type="entry name" value="Complement Module, domain 1"/>
    <property type="match status" value="1"/>
</dbReference>
<keyword evidence="4" id="KW-0812">Transmembrane</keyword>
<name>A0ABQ0FG45_APOSI</name>
<keyword evidence="1 2" id="KW-1015">Disulfide bond</keyword>
<dbReference type="SUPFAM" id="SSF57535">
    <property type="entry name" value="Complement control module/SCR domain"/>
    <property type="match status" value="1"/>
</dbReference>
<comment type="caution">
    <text evidence="6">The sequence shown here is derived from an EMBL/GenBank/DDBJ whole genome shotgun (WGS) entry which is preliminary data.</text>
</comment>
<dbReference type="Proteomes" id="UP001623349">
    <property type="component" value="Unassembled WGS sequence"/>
</dbReference>
<feature type="compositionally biased region" description="Gly residues" evidence="3">
    <location>
        <begin position="255"/>
        <end position="271"/>
    </location>
</feature>
<gene>
    <name evidence="6" type="ORF">APTSU1_001339200</name>
</gene>
<dbReference type="SMART" id="SM00032">
    <property type="entry name" value="CCP"/>
    <property type="match status" value="1"/>
</dbReference>
<evidence type="ECO:0000256" key="4">
    <source>
        <dbReference type="SAM" id="Phobius"/>
    </source>
</evidence>
<comment type="caution">
    <text evidence="2">Lacks conserved residue(s) required for the propagation of feature annotation.</text>
</comment>
<evidence type="ECO:0000256" key="1">
    <source>
        <dbReference type="ARBA" id="ARBA00023157"/>
    </source>
</evidence>
<keyword evidence="7" id="KW-1185">Reference proteome</keyword>
<dbReference type="PROSITE" id="PS50923">
    <property type="entry name" value="SUSHI"/>
    <property type="match status" value="1"/>
</dbReference>
<keyword evidence="2" id="KW-0768">Sushi</keyword>
<evidence type="ECO:0000256" key="3">
    <source>
        <dbReference type="SAM" id="MobiDB-lite"/>
    </source>
</evidence>
<feature type="transmembrane region" description="Helical" evidence="4">
    <location>
        <begin position="183"/>
        <end position="208"/>
    </location>
</feature>
<feature type="domain" description="Sushi" evidence="5">
    <location>
        <begin position="109"/>
        <end position="172"/>
    </location>
</feature>
<evidence type="ECO:0000313" key="6">
    <source>
        <dbReference type="EMBL" id="GAB1298156.1"/>
    </source>
</evidence>
<organism evidence="6 7">
    <name type="scientific">Apodemus speciosus</name>
    <name type="common">Large Japanese field mouse</name>
    <dbReference type="NCBI Taxonomy" id="105296"/>
    <lineage>
        <taxon>Eukaryota</taxon>
        <taxon>Metazoa</taxon>
        <taxon>Chordata</taxon>
        <taxon>Craniata</taxon>
        <taxon>Vertebrata</taxon>
        <taxon>Euteleostomi</taxon>
        <taxon>Mammalia</taxon>
        <taxon>Eutheria</taxon>
        <taxon>Euarchontoglires</taxon>
        <taxon>Glires</taxon>
        <taxon>Rodentia</taxon>
        <taxon>Myomorpha</taxon>
        <taxon>Muroidea</taxon>
        <taxon>Muridae</taxon>
        <taxon>Murinae</taxon>
        <taxon>Apodemus</taxon>
    </lineage>
</organism>
<dbReference type="CDD" id="cd00033">
    <property type="entry name" value="CCP"/>
    <property type="match status" value="1"/>
</dbReference>
<feature type="region of interest" description="Disordered" evidence="3">
    <location>
        <begin position="30"/>
        <end position="58"/>
    </location>
</feature>
<proteinExistence type="predicted"/>
<feature type="disulfide bond" evidence="2">
    <location>
        <begin position="111"/>
        <end position="154"/>
    </location>
</feature>
<dbReference type="InterPro" id="IPR035976">
    <property type="entry name" value="Sushi/SCR/CCP_sf"/>
</dbReference>
<dbReference type="InterPro" id="IPR000436">
    <property type="entry name" value="Sushi_SCR_CCP_dom"/>
</dbReference>
<protein>
    <submittedName>
        <fullName evidence="6">Sushi domain-containing protein 3</fullName>
    </submittedName>
</protein>
<dbReference type="PANTHER" id="PTHR46879">
    <property type="entry name" value="SUSHI DOMAIN-CONTAINING PROTEIN 3"/>
    <property type="match status" value="1"/>
</dbReference>
<accession>A0ABQ0FG45</accession>
<evidence type="ECO:0000313" key="7">
    <source>
        <dbReference type="Proteomes" id="UP001623349"/>
    </source>
</evidence>
<sequence>MRLNDRAGNLPLKIRDWLAVRCTKALQSLAEDKHSPPRRALPKAPDVAVDRHSENQVGTSRYPTRSAAEMYLGEVDDGGFLDEPQTFLPVLSKRCLVSPLQEMSHQVQGTCAQLHPPPQGTLQVVRGDGTSLGTVLIFHCPSGHQMVGSGLLTCAWNGSTADWSSGSPVCKVVPPHETFGFKVAVIASIVSCAIILLMSMAFLTCCLLKCVQKNEQRRADRTAQLWYQLRGEDLETVQAAYLGLKGHNHNNSSSVGGGSGGSGGGGGGGKPGIQHSQAHDNHSFTTDPNDIREQSAVARSMDKDPWTFRMGTPGLGGSSNSPCTYVMVHPMNSAGLAPGNPTRPKVYLPG</sequence>
<dbReference type="EMBL" id="BAAFST010000013">
    <property type="protein sequence ID" value="GAB1298156.1"/>
    <property type="molecule type" value="Genomic_DNA"/>
</dbReference>
<feature type="region of interest" description="Disordered" evidence="3">
    <location>
        <begin position="251"/>
        <end position="319"/>
    </location>
</feature>
<evidence type="ECO:0000256" key="2">
    <source>
        <dbReference type="PROSITE-ProRule" id="PRU00302"/>
    </source>
</evidence>